<evidence type="ECO:0000256" key="5">
    <source>
        <dbReference type="ARBA" id="ARBA00022737"/>
    </source>
</evidence>
<comment type="caution">
    <text evidence="10">The sequence shown here is derived from an EMBL/GenBank/DDBJ whole genome shotgun (WGS) entry which is preliminary data.</text>
</comment>
<dbReference type="InterPro" id="IPR015943">
    <property type="entry name" value="WD40/YVTN_repeat-like_dom_sf"/>
</dbReference>
<keyword evidence="2" id="KW-0690">Ribosome biogenesis</keyword>
<feature type="compositionally biased region" description="Basic residues" evidence="9">
    <location>
        <begin position="30"/>
        <end position="40"/>
    </location>
</feature>
<dbReference type="SMART" id="SM00320">
    <property type="entry name" value="WD40"/>
    <property type="match status" value="2"/>
</dbReference>
<evidence type="ECO:0000256" key="9">
    <source>
        <dbReference type="SAM" id="MobiDB-lite"/>
    </source>
</evidence>
<accession>A0AA40F5F9</accession>
<sequence>MGAHTDANGETAALKKRKRTPKDEASPLNKRLRSKSKTTPRKSDIAVNSTLADSTPSRSDDKTALVLKESSGSAKAVVAASQPPRTTWKVSRPMGGRVLDIDPIFSPDERHLILTYNTSVQVYSTADSLLVRRIELPVTNSENGGYITAAVLSRSSTDHIWVASTHGRIWNIDWKTGAGAETPLAINARIVDMTLDVVELKDGKTDILLVLQALDETKAQLVAYNRSALATTTGKVLHTLEGTTGLVRSTAGARFITAATGATIHMGLLRKSFGDTFASLDYRFYSFDAPDLVACLDLQASTRITKKGREELQQVDLVLGGARGAIYLYSDVASKVGEGSGSKAGVIQPRKQHWHRKAVRSVKWSLDGNYLISGGYESVLVLWQLDTGKLSFLPHLSATIENIVISPQGSSYAIHLDDNTVMVISTEEMKPTVYISGIQTVAFEEQRSKDAMVHRVWEPASNISAPLVSAANPVNPSQMFLCVGNGLQASAVGALPSTPQVQVFDISSFQGVAKHAIARTNPTDANITSQGAPIIEPTITKLVFSHDGKWLASVDEWQPPEKDTEIFLTGTKTTEQVRQERREIYLKFWEVGADGDALEFVTRVNEAHHTNRTERIFDLASDPSSARFATIGNDGMVRFWSSKLRRRDGLVATTQDGQQLKVWACSRTISLPTPGQQELTAEPVTQPHRSGAVAFSEDGSLLFAALGERSEAVVAAIDTETGLVRETIFGMYKGEVRGIKSLGSRLIMLSDDLVVYDIVSDEVLYSFSLKESSAAKPLTQLAVNYESRSFAVAAPVPSSRQKSTKKGAKSELVVFSIDDSEPLFAQTFPHLITSLTPALSSPGFVAIDSAAQVWSITEGGDQANMLRPLADLGVEDVENETGAAALDSAMQDGEASDNEMQDGDQDMAMDVDDDDIHQAVVAPQHLAEIFNVAPAFAMPPIEDIFNQVASLFAAKPTRS</sequence>
<feature type="compositionally biased region" description="Polar residues" evidence="9">
    <location>
        <begin position="46"/>
        <end position="57"/>
    </location>
</feature>
<keyword evidence="6" id="KW-0804">Transcription</keyword>
<dbReference type="Pfam" id="PF23869">
    <property type="entry name" value="Beta-prop_WDR75_1st"/>
    <property type="match status" value="1"/>
</dbReference>
<dbReference type="PROSITE" id="PS50294">
    <property type="entry name" value="WD_REPEATS_REGION"/>
    <property type="match status" value="1"/>
</dbReference>
<organism evidence="10 11">
    <name type="scientific">Schizothecium vesticola</name>
    <dbReference type="NCBI Taxonomy" id="314040"/>
    <lineage>
        <taxon>Eukaryota</taxon>
        <taxon>Fungi</taxon>
        <taxon>Dikarya</taxon>
        <taxon>Ascomycota</taxon>
        <taxon>Pezizomycotina</taxon>
        <taxon>Sordariomycetes</taxon>
        <taxon>Sordariomycetidae</taxon>
        <taxon>Sordariales</taxon>
        <taxon>Schizotheciaceae</taxon>
        <taxon>Schizothecium</taxon>
    </lineage>
</organism>
<dbReference type="GO" id="GO:0045943">
    <property type="term" value="P:positive regulation of transcription by RNA polymerase I"/>
    <property type="evidence" value="ECO:0007669"/>
    <property type="project" value="InterPro"/>
</dbReference>
<evidence type="ECO:0000256" key="8">
    <source>
        <dbReference type="PROSITE-ProRule" id="PRU00221"/>
    </source>
</evidence>
<evidence type="ECO:0008006" key="12">
    <source>
        <dbReference type="Google" id="ProtNLM"/>
    </source>
</evidence>
<feature type="compositionally biased region" description="Acidic residues" evidence="9">
    <location>
        <begin position="894"/>
        <end position="909"/>
    </location>
</feature>
<dbReference type="PROSITE" id="PS50082">
    <property type="entry name" value="WD_REPEATS_2"/>
    <property type="match status" value="1"/>
</dbReference>
<dbReference type="Proteomes" id="UP001172155">
    <property type="component" value="Unassembled WGS sequence"/>
</dbReference>
<dbReference type="EMBL" id="JAUKUD010000002">
    <property type="protein sequence ID" value="KAK0751505.1"/>
    <property type="molecule type" value="Genomic_DNA"/>
</dbReference>
<comment type="subcellular location">
    <subcellularLocation>
        <location evidence="1">Nucleus</location>
        <location evidence="1">Nucleolus</location>
    </subcellularLocation>
</comment>
<evidence type="ECO:0000313" key="11">
    <source>
        <dbReference type="Proteomes" id="UP001172155"/>
    </source>
</evidence>
<feature type="region of interest" description="Disordered" evidence="9">
    <location>
        <begin position="1"/>
        <end position="61"/>
    </location>
</feature>
<evidence type="ECO:0000256" key="2">
    <source>
        <dbReference type="ARBA" id="ARBA00022517"/>
    </source>
</evidence>
<evidence type="ECO:0000313" key="10">
    <source>
        <dbReference type="EMBL" id="KAK0751505.1"/>
    </source>
</evidence>
<dbReference type="GO" id="GO:0006364">
    <property type="term" value="P:rRNA processing"/>
    <property type="evidence" value="ECO:0007669"/>
    <property type="project" value="UniProtKB-KW"/>
</dbReference>
<evidence type="ECO:0000256" key="6">
    <source>
        <dbReference type="ARBA" id="ARBA00023163"/>
    </source>
</evidence>
<feature type="region of interest" description="Disordered" evidence="9">
    <location>
        <begin position="888"/>
        <end position="909"/>
    </location>
</feature>
<keyword evidence="11" id="KW-1185">Reference proteome</keyword>
<dbReference type="GO" id="GO:0032040">
    <property type="term" value="C:small-subunit processome"/>
    <property type="evidence" value="ECO:0007669"/>
    <property type="project" value="InterPro"/>
</dbReference>
<dbReference type="CDD" id="cd23952">
    <property type="entry name" value="Utp17_CTD"/>
    <property type="match status" value="1"/>
</dbReference>
<dbReference type="GO" id="GO:2000234">
    <property type="term" value="P:positive regulation of rRNA processing"/>
    <property type="evidence" value="ECO:0007669"/>
    <property type="project" value="TreeGrafter"/>
</dbReference>
<reference evidence="10" key="1">
    <citation type="submission" date="2023-06" db="EMBL/GenBank/DDBJ databases">
        <title>Genome-scale phylogeny and comparative genomics of the fungal order Sordariales.</title>
        <authorList>
            <consortium name="Lawrence Berkeley National Laboratory"/>
            <person name="Hensen N."/>
            <person name="Bonometti L."/>
            <person name="Westerberg I."/>
            <person name="Brannstrom I.O."/>
            <person name="Guillou S."/>
            <person name="Cros-Aarteil S."/>
            <person name="Calhoun S."/>
            <person name="Haridas S."/>
            <person name="Kuo A."/>
            <person name="Mondo S."/>
            <person name="Pangilinan J."/>
            <person name="Riley R."/>
            <person name="LaButti K."/>
            <person name="Andreopoulos B."/>
            <person name="Lipzen A."/>
            <person name="Chen C."/>
            <person name="Yanf M."/>
            <person name="Daum C."/>
            <person name="Ng V."/>
            <person name="Clum A."/>
            <person name="Steindorff A."/>
            <person name="Ohm R."/>
            <person name="Martin F."/>
            <person name="Silar P."/>
            <person name="Natvig D."/>
            <person name="Lalanne C."/>
            <person name="Gautier V."/>
            <person name="Ament-velasquez S.L."/>
            <person name="Kruys A."/>
            <person name="Hutchinson M.I."/>
            <person name="Powell A.J."/>
            <person name="Barry K."/>
            <person name="Miller A.N."/>
            <person name="Grigoriev I.V."/>
            <person name="Debuchy R."/>
            <person name="Gladieux P."/>
            <person name="Thoren M.H."/>
            <person name="Johannesson H."/>
        </authorList>
    </citation>
    <scope>NUCLEOTIDE SEQUENCE</scope>
    <source>
        <strain evidence="10">SMH3187-1</strain>
    </source>
</reference>
<feature type="repeat" description="WD" evidence="8">
    <location>
        <begin position="352"/>
        <end position="393"/>
    </location>
</feature>
<dbReference type="SUPFAM" id="SSF69322">
    <property type="entry name" value="Tricorn protease domain 2"/>
    <property type="match status" value="1"/>
</dbReference>
<evidence type="ECO:0000256" key="1">
    <source>
        <dbReference type="ARBA" id="ARBA00004604"/>
    </source>
</evidence>
<gene>
    <name evidence="10" type="ORF">B0T18DRAFT_435832</name>
</gene>
<evidence type="ECO:0000256" key="4">
    <source>
        <dbReference type="ARBA" id="ARBA00022574"/>
    </source>
</evidence>
<dbReference type="InterPro" id="IPR053826">
    <property type="entry name" value="WDR75"/>
</dbReference>
<keyword evidence="4 8" id="KW-0853">WD repeat</keyword>
<dbReference type="GO" id="GO:0003723">
    <property type="term" value="F:RNA binding"/>
    <property type="evidence" value="ECO:0007669"/>
    <property type="project" value="InterPro"/>
</dbReference>
<proteinExistence type="predicted"/>
<evidence type="ECO:0000256" key="3">
    <source>
        <dbReference type="ARBA" id="ARBA00022552"/>
    </source>
</evidence>
<evidence type="ECO:0000256" key="7">
    <source>
        <dbReference type="ARBA" id="ARBA00023242"/>
    </source>
</evidence>
<keyword evidence="5" id="KW-0677">Repeat</keyword>
<dbReference type="AlphaFoldDB" id="A0AA40F5F9"/>
<keyword evidence="7" id="KW-0539">Nucleus</keyword>
<dbReference type="Gene3D" id="2.130.10.10">
    <property type="entry name" value="YVTN repeat-like/Quinoprotein amine dehydrogenase"/>
    <property type="match status" value="2"/>
</dbReference>
<dbReference type="PANTHER" id="PTHR44215:SF1">
    <property type="entry name" value="WD REPEAT-CONTAINING PROTEIN 75"/>
    <property type="match status" value="1"/>
</dbReference>
<protein>
    <recommendedName>
        <fullName evidence="12">WD40 repeat-like protein</fullName>
    </recommendedName>
</protein>
<dbReference type="PANTHER" id="PTHR44215">
    <property type="entry name" value="WD REPEAT-CONTAINING PROTEIN 75"/>
    <property type="match status" value="1"/>
</dbReference>
<name>A0AA40F5F9_9PEZI</name>
<keyword evidence="3" id="KW-0698">rRNA processing</keyword>
<dbReference type="InterPro" id="IPR001680">
    <property type="entry name" value="WD40_rpt"/>
</dbReference>